<dbReference type="Proteomes" id="UP000596827">
    <property type="component" value="Unassembled WGS sequence"/>
</dbReference>
<dbReference type="RefSeq" id="WP_187082364.1">
    <property type="nucleotide sequence ID" value="NZ_JACORU010000005.1"/>
</dbReference>
<protein>
    <submittedName>
        <fullName evidence="2">AbrB/MazE/SpoVT family DNA-binding domain-containing protein</fullName>
    </submittedName>
</protein>
<keyword evidence="3" id="KW-1185">Reference proteome</keyword>
<organism evidence="2 3">
    <name type="scientific">Ramlibacter albus</name>
    <dbReference type="NCBI Taxonomy" id="2079448"/>
    <lineage>
        <taxon>Bacteria</taxon>
        <taxon>Pseudomonadati</taxon>
        <taxon>Pseudomonadota</taxon>
        <taxon>Betaproteobacteria</taxon>
        <taxon>Burkholderiales</taxon>
        <taxon>Comamonadaceae</taxon>
        <taxon>Ramlibacter</taxon>
    </lineage>
</organism>
<dbReference type="Pfam" id="PF04014">
    <property type="entry name" value="MazE_antitoxin"/>
    <property type="match status" value="1"/>
</dbReference>
<comment type="caution">
    <text evidence="2">The sequence shown here is derived from an EMBL/GenBank/DDBJ whole genome shotgun (WGS) entry which is preliminary data.</text>
</comment>
<evidence type="ECO:0000313" key="3">
    <source>
        <dbReference type="Proteomes" id="UP000596827"/>
    </source>
</evidence>
<evidence type="ECO:0000259" key="1">
    <source>
        <dbReference type="SMART" id="SM00966"/>
    </source>
</evidence>
<accession>A0A923M7X0</accession>
<feature type="domain" description="SpoVT-AbrB" evidence="1">
    <location>
        <begin position="7"/>
        <end position="52"/>
    </location>
</feature>
<proteinExistence type="predicted"/>
<name>A0A923M7X0_9BURK</name>
<evidence type="ECO:0000313" key="2">
    <source>
        <dbReference type="EMBL" id="MBC5765897.1"/>
    </source>
</evidence>
<dbReference type="SMART" id="SM00966">
    <property type="entry name" value="SpoVT_AbrB"/>
    <property type="match status" value="1"/>
</dbReference>
<reference evidence="2" key="1">
    <citation type="submission" date="2020-08" db="EMBL/GenBank/DDBJ databases">
        <title>Ramlibacter sp. GTP1 16S ribosomal RNA gene genome sequencing and assembly.</title>
        <authorList>
            <person name="Kang M."/>
        </authorList>
    </citation>
    <scope>NUCLEOTIDE SEQUENCE</scope>
    <source>
        <strain evidence="2">GTP1</strain>
    </source>
</reference>
<dbReference type="AlphaFoldDB" id="A0A923M7X0"/>
<dbReference type="InterPro" id="IPR037914">
    <property type="entry name" value="SpoVT-AbrB_sf"/>
</dbReference>
<dbReference type="SUPFAM" id="SSF89447">
    <property type="entry name" value="AbrB/MazE/MraZ-like"/>
    <property type="match status" value="1"/>
</dbReference>
<keyword evidence="2" id="KW-0238">DNA-binding</keyword>
<sequence length="61" mass="6520">MQTVQLTEVGDALGIVLPQDFLEKFQLGIGKTVYLVEAEDGYVLTPIPPQTDAPAETNAAC</sequence>
<dbReference type="Gene3D" id="2.10.260.10">
    <property type="match status" value="1"/>
</dbReference>
<gene>
    <name evidence="2" type="ORF">H8R02_15620</name>
</gene>
<dbReference type="GO" id="GO:0003677">
    <property type="term" value="F:DNA binding"/>
    <property type="evidence" value="ECO:0007669"/>
    <property type="project" value="UniProtKB-KW"/>
</dbReference>
<dbReference type="EMBL" id="JACORU010000005">
    <property type="protein sequence ID" value="MBC5765897.1"/>
    <property type="molecule type" value="Genomic_DNA"/>
</dbReference>
<dbReference type="InterPro" id="IPR007159">
    <property type="entry name" value="SpoVT-AbrB_dom"/>
</dbReference>